<dbReference type="RefSeq" id="WP_020890299.1">
    <property type="nucleotide sequence ID" value="NZ_BJYV01000002.1"/>
</dbReference>
<sequence>MRRKPIAIWFPQSAGKAEDELVIFVDLAPTVLNLAGIFIPENMQRRAFLGTDLRPARDYVYASRDRMDERYDMQRAVRDKHFKYIRYYEFTKPFVQ</sequence>
<proteinExistence type="predicted"/>
<evidence type="ECO:0000313" key="3">
    <source>
        <dbReference type="Proteomes" id="UP000321301"/>
    </source>
</evidence>
<dbReference type="AlphaFoldDB" id="A0A512C7Z1"/>
<accession>A0A512C7Z1</accession>
<organism evidence="2 3">
    <name type="scientific">Cyclobacterium qasimii</name>
    <dbReference type="NCBI Taxonomy" id="1350429"/>
    <lineage>
        <taxon>Bacteria</taxon>
        <taxon>Pseudomonadati</taxon>
        <taxon>Bacteroidota</taxon>
        <taxon>Cytophagia</taxon>
        <taxon>Cytophagales</taxon>
        <taxon>Cyclobacteriaceae</taxon>
        <taxon>Cyclobacterium</taxon>
    </lineage>
</organism>
<name>A0A512C7Z1_9BACT</name>
<feature type="domain" description="N-sulphoglucosamine sulphohydrolase C-terminal" evidence="1">
    <location>
        <begin position="3"/>
        <end position="90"/>
    </location>
</feature>
<dbReference type="Gene3D" id="3.40.720.10">
    <property type="entry name" value="Alkaline Phosphatase, subunit A"/>
    <property type="match status" value="1"/>
</dbReference>
<dbReference type="Proteomes" id="UP000321301">
    <property type="component" value="Unassembled WGS sequence"/>
</dbReference>
<keyword evidence="3" id="KW-1185">Reference proteome</keyword>
<evidence type="ECO:0000259" key="1">
    <source>
        <dbReference type="Pfam" id="PF16347"/>
    </source>
</evidence>
<dbReference type="EMBL" id="BJYV01000002">
    <property type="protein sequence ID" value="GEO20321.1"/>
    <property type="molecule type" value="Genomic_DNA"/>
</dbReference>
<dbReference type="SUPFAM" id="SSF53649">
    <property type="entry name" value="Alkaline phosphatase-like"/>
    <property type="match status" value="1"/>
</dbReference>
<dbReference type="Pfam" id="PF16347">
    <property type="entry name" value="SGSH_C"/>
    <property type="match status" value="1"/>
</dbReference>
<gene>
    <name evidence="2" type="ORF">CQA01_08550</name>
</gene>
<protein>
    <recommendedName>
        <fullName evidence="1">N-sulphoglucosamine sulphohydrolase C-terminal domain-containing protein</fullName>
    </recommendedName>
</protein>
<comment type="caution">
    <text evidence="2">The sequence shown here is derived from an EMBL/GenBank/DDBJ whole genome shotgun (WGS) entry which is preliminary data.</text>
</comment>
<evidence type="ECO:0000313" key="2">
    <source>
        <dbReference type="EMBL" id="GEO20321.1"/>
    </source>
</evidence>
<reference evidence="2 3" key="1">
    <citation type="submission" date="2019-07" db="EMBL/GenBank/DDBJ databases">
        <title>Whole genome shotgun sequence of Cyclobacterium qasimii NBRC 106168.</title>
        <authorList>
            <person name="Hosoyama A."/>
            <person name="Uohara A."/>
            <person name="Ohji S."/>
            <person name="Ichikawa N."/>
        </authorList>
    </citation>
    <scope>NUCLEOTIDE SEQUENCE [LARGE SCALE GENOMIC DNA]</scope>
    <source>
        <strain evidence="2 3">NBRC 106168</strain>
    </source>
</reference>
<dbReference type="InterPro" id="IPR017850">
    <property type="entry name" value="Alkaline_phosphatase_core_sf"/>
</dbReference>
<dbReference type="InterPro" id="IPR032506">
    <property type="entry name" value="SGSH_C"/>
</dbReference>